<dbReference type="CDD" id="cd03801">
    <property type="entry name" value="GT4_PimA-like"/>
    <property type="match status" value="1"/>
</dbReference>
<dbReference type="Proteomes" id="UP001597512">
    <property type="component" value="Unassembled WGS sequence"/>
</dbReference>
<evidence type="ECO:0000259" key="3">
    <source>
        <dbReference type="Pfam" id="PF13439"/>
    </source>
</evidence>
<name>A0ABW6ALQ5_9BACT</name>
<organism evidence="4 5">
    <name type="scientific">Spirosoma flavum</name>
    <dbReference type="NCBI Taxonomy" id="2048557"/>
    <lineage>
        <taxon>Bacteria</taxon>
        <taxon>Pseudomonadati</taxon>
        <taxon>Bacteroidota</taxon>
        <taxon>Cytophagia</taxon>
        <taxon>Cytophagales</taxon>
        <taxon>Cytophagaceae</taxon>
        <taxon>Spirosoma</taxon>
    </lineage>
</organism>
<dbReference type="PANTHER" id="PTHR46401">
    <property type="entry name" value="GLYCOSYLTRANSFERASE WBBK-RELATED"/>
    <property type="match status" value="1"/>
</dbReference>
<dbReference type="GO" id="GO:0016757">
    <property type="term" value="F:glycosyltransferase activity"/>
    <property type="evidence" value="ECO:0007669"/>
    <property type="project" value="UniProtKB-KW"/>
</dbReference>
<evidence type="ECO:0000313" key="5">
    <source>
        <dbReference type="Proteomes" id="UP001597512"/>
    </source>
</evidence>
<feature type="domain" description="Glycosyltransferase subfamily 4-like N-terminal" evidence="3">
    <location>
        <begin position="64"/>
        <end position="173"/>
    </location>
</feature>
<keyword evidence="1 4" id="KW-0808">Transferase</keyword>
<dbReference type="InterPro" id="IPR001296">
    <property type="entry name" value="Glyco_trans_1"/>
</dbReference>
<dbReference type="PANTHER" id="PTHR46401:SF2">
    <property type="entry name" value="GLYCOSYLTRANSFERASE WBBK-RELATED"/>
    <property type="match status" value="1"/>
</dbReference>
<protein>
    <submittedName>
        <fullName evidence="4">Glycosyltransferase family 4 protein</fullName>
        <ecNumber evidence="4">2.4.-.-</ecNumber>
    </submittedName>
</protein>
<dbReference type="Pfam" id="PF00534">
    <property type="entry name" value="Glycos_transf_1"/>
    <property type="match status" value="1"/>
</dbReference>
<dbReference type="EMBL" id="JBHUOM010000012">
    <property type="protein sequence ID" value="MFD2935338.1"/>
    <property type="molecule type" value="Genomic_DNA"/>
</dbReference>
<evidence type="ECO:0000256" key="1">
    <source>
        <dbReference type="ARBA" id="ARBA00022679"/>
    </source>
</evidence>
<proteinExistence type="predicted"/>
<dbReference type="RefSeq" id="WP_381503046.1">
    <property type="nucleotide sequence ID" value="NZ_JBHUOM010000012.1"/>
</dbReference>
<keyword evidence="5" id="KW-1185">Reference proteome</keyword>
<feature type="domain" description="Glycosyl transferase family 1" evidence="2">
    <location>
        <begin position="198"/>
        <end position="341"/>
    </location>
</feature>
<reference evidence="5" key="1">
    <citation type="journal article" date="2019" name="Int. J. Syst. Evol. Microbiol.">
        <title>The Global Catalogue of Microorganisms (GCM) 10K type strain sequencing project: providing services to taxonomists for standard genome sequencing and annotation.</title>
        <authorList>
            <consortium name="The Broad Institute Genomics Platform"/>
            <consortium name="The Broad Institute Genome Sequencing Center for Infectious Disease"/>
            <person name="Wu L."/>
            <person name="Ma J."/>
        </authorList>
    </citation>
    <scope>NUCLEOTIDE SEQUENCE [LARGE SCALE GENOMIC DNA]</scope>
    <source>
        <strain evidence="5">KCTC 52490</strain>
    </source>
</reference>
<comment type="caution">
    <text evidence="4">The sequence shown here is derived from an EMBL/GenBank/DDBJ whole genome shotgun (WGS) entry which is preliminary data.</text>
</comment>
<accession>A0ABW6ALQ5</accession>
<keyword evidence="4" id="KW-0328">Glycosyltransferase</keyword>
<evidence type="ECO:0000259" key="2">
    <source>
        <dbReference type="Pfam" id="PF00534"/>
    </source>
</evidence>
<dbReference type="InterPro" id="IPR028098">
    <property type="entry name" value="Glyco_trans_4-like_N"/>
</dbReference>
<dbReference type="SUPFAM" id="SSF53756">
    <property type="entry name" value="UDP-Glycosyltransferase/glycogen phosphorylase"/>
    <property type="match status" value="1"/>
</dbReference>
<dbReference type="Gene3D" id="3.40.50.2000">
    <property type="entry name" value="Glycogen Phosphorylase B"/>
    <property type="match status" value="2"/>
</dbReference>
<dbReference type="EC" id="2.4.-.-" evidence="4"/>
<sequence length="373" mass="42068">MNGKKVIVQIGSINHKLYPGGISSYFESIIDYLNLTNQAVISIEIGEKVGVSGKRIFFSSFRHSAVVRMLMMRNLLTAIDKRFGDVVFVAHYLPTIFLSLPFLFRSHSVFHFHGCAFLEAQIEGKNKLYVQLLKWFEQLIYPRFQQIIVLSDYSKSLLIDQFKVNPAQVIVVPYSFNGDLLNIPAICHQKAALLTPTFRISCVRRLYKRMGIIHLLEAVKSLLEAGYALELFIIGDGALFNLFKTYIEQHHLQGHVFLLGKVSNEVLHEYLTSSHLTVVPSVDLEGFGIAIIESLQRGTPCLGTSVGGIPEILQKIDPRLLIDENNPNGIRAKLQYYLDSPASLPSPTELLIRTKAAFAYEVNYPRLLTVYHG</sequence>
<evidence type="ECO:0000313" key="4">
    <source>
        <dbReference type="EMBL" id="MFD2935338.1"/>
    </source>
</evidence>
<gene>
    <name evidence="4" type="ORF">ACFS25_16245</name>
</gene>
<dbReference type="Pfam" id="PF13439">
    <property type="entry name" value="Glyco_transf_4"/>
    <property type="match status" value="1"/>
</dbReference>